<dbReference type="GO" id="GO:0003876">
    <property type="term" value="F:AMP deaminase activity"/>
    <property type="evidence" value="ECO:0007669"/>
    <property type="project" value="UniProtKB-EC"/>
</dbReference>
<keyword evidence="9" id="KW-1185">Reference proteome</keyword>
<dbReference type="GO" id="GO:0046872">
    <property type="term" value="F:metal ion binding"/>
    <property type="evidence" value="ECO:0007669"/>
    <property type="project" value="UniProtKB-KW"/>
</dbReference>
<dbReference type="InterPro" id="IPR006329">
    <property type="entry name" value="AMPD"/>
</dbReference>
<dbReference type="GO" id="GO:0032264">
    <property type="term" value="P:IMP salvage"/>
    <property type="evidence" value="ECO:0007669"/>
    <property type="project" value="UniProtKB-UniPathway"/>
</dbReference>
<dbReference type="EC" id="3.5.4.6" evidence="4"/>
<evidence type="ECO:0000256" key="3">
    <source>
        <dbReference type="ARBA" id="ARBA00006676"/>
    </source>
</evidence>
<dbReference type="PANTHER" id="PTHR11359:SF0">
    <property type="entry name" value="AMP DEAMINASE"/>
    <property type="match status" value="1"/>
</dbReference>
<organism evidence="8 9">
    <name type="scientific">Polarella glacialis</name>
    <name type="common">Dinoflagellate</name>
    <dbReference type="NCBI Taxonomy" id="89957"/>
    <lineage>
        <taxon>Eukaryota</taxon>
        <taxon>Sar</taxon>
        <taxon>Alveolata</taxon>
        <taxon>Dinophyceae</taxon>
        <taxon>Suessiales</taxon>
        <taxon>Suessiaceae</taxon>
        <taxon>Polarella</taxon>
    </lineage>
</organism>
<evidence type="ECO:0000313" key="8">
    <source>
        <dbReference type="EMBL" id="CAE8611413.1"/>
    </source>
</evidence>
<dbReference type="Gene3D" id="4.10.800.20">
    <property type="match status" value="1"/>
</dbReference>
<keyword evidence="5" id="KW-0479">Metal-binding</keyword>
<comment type="cofactor">
    <cofactor evidence="1">
        <name>Zn(2+)</name>
        <dbReference type="ChEBI" id="CHEBI:29105"/>
    </cofactor>
</comment>
<evidence type="ECO:0000256" key="7">
    <source>
        <dbReference type="ARBA" id="ARBA00022833"/>
    </source>
</evidence>
<proteinExistence type="inferred from homology"/>
<dbReference type="InterPro" id="IPR006650">
    <property type="entry name" value="A/AMP_deam_AS"/>
</dbReference>
<protein>
    <recommendedName>
        <fullName evidence="4">AMP deaminase</fullName>
        <ecNumber evidence="4">3.5.4.6</ecNumber>
    </recommendedName>
</protein>
<dbReference type="EMBL" id="CAJNNV010025022">
    <property type="protein sequence ID" value="CAE8611413.1"/>
    <property type="molecule type" value="Genomic_DNA"/>
</dbReference>
<dbReference type="SUPFAM" id="SSF50985">
    <property type="entry name" value="RCC1/BLIP-II"/>
    <property type="match status" value="1"/>
</dbReference>
<dbReference type="AlphaFoldDB" id="A0A813FLG2"/>
<dbReference type="InterPro" id="IPR009091">
    <property type="entry name" value="RCC1/BLIP-II"/>
</dbReference>
<comment type="pathway">
    <text evidence="2">Purine metabolism; IMP biosynthesis via salvage pathway; IMP from AMP: step 1/1.</text>
</comment>
<dbReference type="OrthoDB" id="1723809at2759"/>
<dbReference type="SUPFAM" id="SSF51556">
    <property type="entry name" value="Metallo-dependent hydrolases"/>
    <property type="match status" value="1"/>
</dbReference>
<dbReference type="Gene3D" id="3.20.20.140">
    <property type="entry name" value="Metal-dependent hydrolases"/>
    <property type="match status" value="1"/>
</dbReference>
<dbReference type="GO" id="GO:0005829">
    <property type="term" value="C:cytosol"/>
    <property type="evidence" value="ECO:0007669"/>
    <property type="project" value="TreeGrafter"/>
</dbReference>
<dbReference type="Gene3D" id="2.130.10.30">
    <property type="entry name" value="Regulator of chromosome condensation 1/beta-lactamase-inhibitor protein II"/>
    <property type="match status" value="2"/>
</dbReference>
<reference evidence="8" key="1">
    <citation type="submission" date="2021-02" db="EMBL/GenBank/DDBJ databases">
        <authorList>
            <person name="Dougan E. K."/>
            <person name="Rhodes N."/>
            <person name="Thang M."/>
            <person name="Chan C."/>
        </authorList>
    </citation>
    <scope>NUCLEOTIDE SEQUENCE</scope>
</reference>
<comment type="caution">
    <text evidence="8">The sequence shown here is derived from an EMBL/GenBank/DDBJ whole genome shotgun (WGS) entry which is preliminary data.</text>
</comment>
<evidence type="ECO:0000256" key="1">
    <source>
        <dbReference type="ARBA" id="ARBA00001947"/>
    </source>
</evidence>
<evidence type="ECO:0000313" key="9">
    <source>
        <dbReference type="Proteomes" id="UP000654075"/>
    </source>
</evidence>
<comment type="similarity">
    <text evidence="3">Belongs to the metallo-dependent hydrolases superfamily. Adenosine and AMP deaminases family.</text>
</comment>
<gene>
    <name evidence="8" type="ORF">PGLA1383_LOCUS29218</name>
</gene>
<evidence type="ECO:0000256" key="2">
    <source>
        <dbReference type="ARBA" id="ARBA00004955"/>
    </source>
</evidence>
<dbReference type="Proteomes" id="UP000654075">
    <property type="component" value="Unassembled WGS sequence"/>
</dbReference>
<accession>A0A813FLG2</accession>
<evidence type="ECO:0000256" key="4">
    <source>
        <dbReference type="ARBA" id="ARBA00012775"/>
    </source>
</evidence>
<dbReference type="PROSITE" id="PS00485">
    <property type="entry name" value="A_DEAMINASE"/>
    <property type="match status" value="1"/>
</dbReference>
<dbReference type="UniPathway" id="UPA00591">
    <property type="reaction ID" value="UER00663"/>
</dbReference>
<dbReference type="InterPro" id="IPR032466">
    <property type="entry name" value="Metal_Hydrolase"/>
</dbReference>
<evidence type="ECO:0000256" key="5">
    <source>
        <dbReference type="ARBA" id="ARBA00022723"/>
    </source>
</evidence>
<name>A0A813FLG2_POLGL</name>
<dbReference type="PANTHER" id="PTHR11359">
    <property type="entry name" value="AMP DEAMINASE"/>
    <property type="match status" value="1"/>
</dbReference>
<dbReference type="GO" id="GO:0046033">
    <property type="term" value="P:AMP metabolic process"/>
    <property type="evidence" value="ECO:0007669"/>
    <property type="project" value="TreeGrafter"/>
</dbReference>
<sequence>MNAKHLLRFMKKKLKTYGSDVVDTTNGKARTLLNVFEDMGVSWKDMSIDRLQVWADKSCLHRFDRFNNKYSPLGMNDLRTIFLKTDNPMGGRYLAELTRELIDDLEDSKYQHVEWRLSIYGRKRNEWDILSNWVLGADGKGLGGNKELLSPNLRWMIQIPRLFGLYKSTGQLNNFGEMLENIFAPMFEATINPEAHPQKAKFLANISGFDTVDDESKSQSPIDRTFSSKARTPGEWDLVDNPSYKYYSYFIQTNIRLLNNLRQLKGLNTFAYRPHAGEAGEVHHLDTAFLLADGINHGLNLRKAPSLQYLFYLAQIGLAMSPCSNNQLFLAYEKSPFPVYFARGLNVSLSTDDPLMFHQTREPLMEEYSIAKQLWHFTAVDLCEMARNSVLQSGFPDETKAAWLGCSNFAEDNVPSLSNVPALRVRFRRQVLSEELLMLSGKVSNSEDVGGICSVLLMSPTSRRKRLEGDALEDAFMPSGTTSMTLPRVAALPGEATYGDAFKGKGIKPVPLLEPLTTDKITQLLRGVARFAPEQPSLSMASPGQVADGSVVTWGDADHGGNSSAVAPLLAEGVVQVCGNGEAFAAIKADGSVVTWGDADHGVVQVCGTSFAFTAIKANSSVVTWGGAYSGSNYSAIAPLLTEGVDQVSGTIGAFAAIKADGSVVTWGRANSGGNSSAVAALLTEGVVQVCGNECSFAAIKADGSVVTWCDACSGGNSSAVAPLLTEGVVQVCGNGTAYAAIKADGSVVTWGDADHGGDSSAVAPLLTEGVIQVCGTTKAFVAKADGSVVTWGRANSGGNSSAVAALLTEGVDQVSGTIGAFAAIKADGSVVTWGDADHGGNSSAIAPLLTEVQVC</sequence>
<keyword evidence="7" id="KW-0862">Zinc</keyword>
<dbReference type="Pfam" id="PF19326">
    <property type="entry name" value="AMP_deaminase"/>
    <property type="match status" value="1"/>
</dbReference>
<evidence type="ECO:0000256" key="6">
    <source>
        <dbReference type="ARBA" id="ARBA00022801"/>
    </source>
</evidence>
<keyword evidence="6" id="KW-0378">Hydrolase</keyword>